<dbReference type="SUPFAM" id="SSF53474">
    <property type="entry name" value="alpha/beta-Hydrolases"/>
    <property type="match status" value="1"/>
</dbReference>
<dbReference type="RefSeq" id="WP_353567016.1">
    <property type="nucleotide sequence ID" value="NZ_BAABRI010000010.1"/>
</dbReference>
<gene>
    <name evidence="3" type="ORF">Hsar01_02113</name>
</gene>
<reference evidence="3 4" key="1">
    <citation type="submission" date="2024-02" db="EMBL/GenBank/DDBJ databases">
        <title>Haloferula sargassicola NBRC 104335.</title>
        <authorList>
            <person name="Ichikawa N."/>
            <person name="Katano-Makiyama Y."/>
            <person name="Hidaka K."/>
        </authorList>
    </citation>
    <scope>NUCLEOTIDE SEQUENCE [LARGE SCALE GENOMIC DNA]</scope>
    <source>
        <strain evidence="3 4">NBRC 104335</strain>
    </source>
</reference>
<proteinExistence type="predicted"/>
<evidence type="ECO:0000256" key="1">
    <source>
        <dbReference type="SAM" id="MobiDB-lite"/>
    </source>
</evidence>
<feature type="compositionally biased region" description="Basic and acidic residues" evidence="1">
    <location>
        <begin position="1"/>
        <end position="17"/>
    </location>
</feature>
<dbReference type="Gene3D" id="3.40.50.1820">
    <property type="entry name" value="alpha/beta hydrolase"/>
    <property type="match status" value="1"/>
</dbReference>
<dbReference type="PANTHER" id="PTHR43358:SF4">
    <property type="entry name" value="ALPHA_BETA HYDROLASE FOLD-1 DOMAIN-CONTAINING PROTEIN"/>
    <property type="match status" value="1"/>
</dbReference>
<feature type="region of interest" description="Disordered" evidence="1">
    <location>
        <begin position="1"/>
        <end position="20"/>
    </location>
</feature>
<keyword evidence="4" id="KW-1185">Reference proteome</keyword>
<protein>
    <recommendedName>
        <fullName evidence="2">AB hydrolase-1 domain-containing protein</fullName>
    </recommendedName>
</protein>
<accession>A0ABP9UMT4</accession>
<evidence type="ECO:0000259" key="2">
    <source>
        <dbReference type="Pfam" id="PF12697"/>
    </source>
</evidence>
<evidence type="ECO:0000313" key="3">
    <source>
        <dbReference type="EMBL" id="GAA5482888.1"/>
    </source>
</evidence>
<sequence>MIEGTEFKNRQGEKLDSAFHPGTQEGKLVIIGHGVTANKDRPLLKAVADGLAARGWPCLRFSFSGNGKSEGDFRESHITKEVEDLADVIAALPEDIELAYIGHSMGAAVGIMTAVEEPRIKVLATLAGMVHTGEFVEREFGDVTPDEGFMWDEKDCPLSSEFVRDLELIGDLLLEAEQIEAPYLLIHGTDDDVVPLSDSEDAYEAAADPKLLVKVEGVGHMFSEETYGKVVGALHDWLEEHFEE</sequence>
<comment type="caution">
    <text evidence="3">The sequence shown here is derived from an EMBL/GenBank/DDBJ whole genome shotgun (WGS) entry which is preliminary data.</text>
</comment>
<dbReference type="InterPro" id="IPR000073">
    <property type="entry name" value="AB_hydrolase_1"/>
</dbReference>
<dbReference type="EMBL" id="BAABRI010000010">
    <property type="protein sequence ID" value="GAA5482888.1"/>
    <property type="molecule type" value="Genomic_DNA"/>
</dbReference>
<organism evidence="3 4">
    <name type="scientific">Haloferula sargassicola</name>
    <dbReference type="NCBI Taxonomy" id="490096"/>
    <lineage>
        <taxon>Bacteria</taxon>
        <taxon>Pseudomonadati</taxon>
        <taxon>Verrucomicrobiota</taxon>
        <taxon>Verrucomicrobiia</taxon>
        <taxon>Verrucomicrobiales</taxon>
        <taxon>Verrucomicrobiaceae</taxon>
        <taxon>Haloferula</taxon>
    </lineage>
</organism>
<name>A0ABP9UMT4_9BACT</name>
<dbReference type="Proteomes" id="UP001476282">
    <property type="component" value="Unassembled WGS sequence"/>
</dbReference>
<evidence type="ECO:0000313" key="4">
    <source>
        <dbReference type="Proteomes" id="UP001476282"/>
    </source>
</evidence>
<dbReference type="InterPro" id="IPR052920">
    <property type="entry name" value="DNA-binding_regulatory"/>
</dbReference>
<dbReference type="InterPro" id="IPR029058">
    <property type="entry name" value="AB_hydrolase_fold"/>
</dbReference>
<dbReference type="PANTHER" id="PTHR43358">
    <property type="entry name" value="ALPHA/BETA-HYDROLASE"/>
    <property type="match status" value="1"/>
</dbReference>
<feature type="domain" description="AB hydrolase-1" evidence="2">
    <location>
        <begin position="47"/>
        <end position="230"/>
    </location>
</feature>
<dbReference type="Pfam" id="PF12697">
    <property type="entry name" value="Abhydrolase_6"/>
    <property type="match status" value="1"/>
</dbReference>